<keyword evidence="1" id="KW-1133">Transmembrane helix</keyword>
<keyword evidence="1" id="KW-0812">Transmembrane</keyword>
<evidence type="ECO:0000313" key="2">
    <source>
        <dbReference type="EMBL" id="RFT46546.1"/>
    </source>
</evidence>
<feature type="transmembrane region" description="Helical" evidence="1">
    <location>
        <begin position="81"/>
        <end position="102"/>
    </location>
</feature>
<dbReference type="AlphaFoldDB" id="A0A3E2DMD6"/>
<sequence>MVARFVRNHAGCDLVGMVLGVAAWLIPTASGDDARALATATASLIAVLAAIVTFSLGFLFQSSNEAVVEQRRKLGKHMRTTWKWCVSIMLAASVAQLVAVAIAMTFPLAAMVTCWALMGLALAATWRALDVFAFTVMVVDN</sequence>
<comment type="caution">
    <text evidence="2">The sequence shown here is derived from an EMBL/GenBank/DDBJ whole genome shotgun (WGS) entry which is preliminary data.</text>
</comment>
<reference evidence="2 3" key="1">
    <citation type="submission" date="2017-07" db="EMBL/GenBank/DDBJ databases">
        <authorList>
            <person name="Sun Z.S."/>
            <person name="Albrecht U."/>
            <person name="Echele G."/>
            <person name="Lee C.C."/>
        </authorList>
    </citation>
    <scope>NUCLEOTIDE SEQUENCE [LARGE SCALE GENOMIC DNA]</scope>
    <source>
        <strain evidence="2 3">P16-029</strain>
    </source>
</reference>
<protein>
    <submittedName>
        <fullName evidence="2">Uncharacterized protein</fullName>
    </submittedName>
</protein>
<name>A0A3E2DMD6_9ACTN</name>
<evidence type="ECO:0000313" key="3">
    <source>
        <dbReference type="Proteomes" id="UP000259211"/>
    </source>
</evidence>
<accession>A0A3E2DMD6</accession>
<proteinExistence type="predicted"/>
<keyword evidence="1" id="KW-0472">Membrane</keyword>
<organism evidence="2 3">
    <name type="scientific">Cutibacterium avidum</name>
    <dbReference type="NCBI Taxonomy" id="33010"/>
    <lineage>
        <taxon>Bacteria</taxon>
        <taxon>Bacillati</taxon>
        <taxon>Actinomycetota</taxon>
        <taxon>Actinomycetes</taxon>
        <taxon>Propionibacteriales</taxon>
        <taxon>Propionibacteriaceae</taxon>
        <taxon>Cutibacterium</taxon>
    </lineage>
</organism>
<dbReference type="EMBL" id="NOWI01000002">
    <property type="protein sequence ID" value="RFT46546.1"/>
    <property type="molecule type" value="Genomic_DNA"/>
</dbReference>
<feature type="transmembrane region" description="Helical" evidence="1">
    <location>
        <begin position="12"/>
        <end position="30"/>
    </location>
</feature>
<evidence type="ECO:0000256" key="1">
    <source>
        <dbReference type="SAM" id="Phobius"/>
    </source>
</evidence>
<dbReference type="Proteomes" id="UP000259211">
    <property type="component" value="Unassembled WGS sequence"/>
</dbReference>
<feature type="transmembrane region" description="Helical" evidence="1">
    <location>
        <begin position="108"/>
        <end position="129"/>
    </location>
</feature>
<feature type="transmembrane region" description="Helical" evidence="1">
    <location>
        <begin position="36"/>
        <end position="60"/>
    </location>
</feature>
<gene>
    <name evidence="2" type="ORF">CHT91_03120</name>
</gene>